<dbReference type="GO" id="GO:0061630">
    <property type="term" value="F:ubiquitin protein ligase activity"/>
    <property type="evidence" value="ECO:0007669"/>
    <property type="project" value="TreeGrafter"/>
</dbReference>
<evidence type="ECO:0000259" key="6">
    <source>
        <dbReference type="PROSITE" id="PS50089"/>
    </source>
</evidence>
<proteinExistence type="predicted"/>
<evidence type="ECO:0000256" key="4">
    <source>
        <dbReference type="PROSITE-ProRule" id="PRU00175"/>
    </source>
</evidence>
<dbReference type="PANTHER" id="PTHR15315:SF102">
    <property type="entry name" value="RING-TYPE DOMAIN-CONTAINING PROTEIN"/>
    <property type="match status" value="1"/>
</dbReference>
<dbReference type="SUPFAM" id="SSF57850">
    <property type="entry name" value="RING/U-box"/>
    <property type="match status" value="1"/>
</dbReference>
<evidence type="ECO:0000256" key="5">
    <source>
        <dbReference type="SAM" id="MobiDB-lite"/>
    </source>
</evidence>
<protein>
    <recommendedName>
        <fullName evidence="6">RING-type domain-containing protein</fullName>
    </recommendedName>
</protein>
<dbReference type="Gramene" id="AET2Gv21238300.3">
    <property type="protein sequence ID" value="AET2Gv21238300.3"/>
    <property type="gene ID" value="AET2Gv21238300"/>
</dbReference>
<dbReference type="SMART" id="SM00184">
    <property type="entry name" value="RING"/>
    <property type="match status" value="1"/>
</dbReference>
<keyword evidence="8" id="KW-1185">Reference proteome</keyword>
<accession>A0A453DH10</accession>
<evidence type="ECO:0000313" key="8">
    <source>
        <dbReference type="Proteomes" id="UP000015105"/>
    </source>
</evidence>
<feature type="region of interest" description="Disordered" evidence="5">
    <location>
        <begin position="43"/>
        <end position="72"/>
    </location>
</feature>
<keyword evidence="2 4" id="KW-0863">Zinc-finger</keyword>
<dbReference type="InterPro" id="IPR017907">
    <property type="entry name" value="Znf_RING_CS"/>
</dbReference>
<feature type="domain" description="RING-type" evidence="6">
    <location>
        <begin position="82"/>
        <end position="120"/>
    </location>
</feature>
<name>A0A453DH10_AEGTS</name>
<dbReference type="FunFam" id="3.30.40.10:FF:000660">
    <property type="entry name" value="RING/U-box superfamily protein"/>
    <property type="match status" value="1"/>
</dbReference>
<dbReference type="GO" id="GO:0016567">
    <property type="term" value="P:protein ubiquitination"/>
    <property type="evidence" value="ECO:0007669"/>
    <property type="project" value="TreeGrafter"/>
</dbReference>
<reference evidence="8" key="2">
    <citation type="journal article" date="2017" name="Nat. Plants">
        <title>The Aegilops tauschii genome reveals multiple impacts of transposons.</title>
        <authorList>
            <person name="Zhao G."/>
            <person name="Zou C."/>
            <person name="Li K."/>
            <person name="Wang K."/>
            <person name="Li T."/>
            <person name="Gao L."/>
            <person name="Zhang X."/>
            <person name="Wang H."/>
            <person name="Yang Z."/>
            <person name="Liu X."/>
            <person name="Jiang W."/>
            <person name="Mao L."/>
            <person name="Kong X."/>
            <person name="Jiao Y."/>
            <person name="Jia J."/>
        </authorList>
    </citation>
    <scope>NUCLEOTIDE SEQUENCE [LARGE SCALE GENOMIC DNA]</scope>
    <source>
        <strain evidence="8">cv. AL8/78</strain>
    </source>
</reference>
<reference evidence="7" key="4">
    <citation type="submission" date="2019-03" db="UniProtKB">
        <authorList>
            <consortium name="EnsemblPlants"/>
        </authorList>
    </citation>
    <scope>IDENTIFICATION</scope>
</reference>
<dbReference type="PROSITE" id="PS50089">
    <property type="entry name" value="ZF_RING_2"/>
    <property type="match status" value="1"/>
</dbReference>
<dbReference type="Proteomes" id="UP000015105">
    <property type="component" value="Chromosome 2D"/>
</dbReference>
<dbReference type="PANTHER" id="PTHR15315">
    <property type="entry name" value="RING FINGER PROTEIN 41, 151"/>
    <property type="match status" value="1"/>
</dbReference>
<evidence type="ECO:0000256" key="2">
    <source>
        <dbReference type="ARBA" id="ARBA00022771"/>
    </source>
</evidence>
<reference evidence="7" key="5">
    <citation type="journal article" date="2021" name="G3 (Bethesda)">
        <title>Aegilops tauschii genome assembly Aet v5.0 features greater sequence contiguity and improved annotation.</title>
        <authorList>
            <person name="Wang L."/>
            <person name="Zhu T."/>
            <person name="Rodriguez J.C."/>
            <person name="Deal K.R."/>
            <person name="Dubcovsky J."/>
            <person name="McGuire P.E."/>
            <person name="Lux T."/>
            <person name="Spannagl M."/>
            <person name="Mayer K.F.X."/>
            <person name="Baldrich P."/>
            <person name="Meyers B.C."/>
            <person name="Huo N."/>
            <person name="Gu Y.Q."/>
            <person name="Zhou H."/>
            <person name="Devos K.M."/>
            <person name="Bennetzen J.L."/>
            <person name="Unver T."/>
            <person name="Budak H."/>
            <person name="Gulick P.J."/>
            <person name="Galiba G."/>
            <person name="Kalapos B."/>
            <person name="Nelson D.R."/>
            <person name="Li P."/>
            <person name="You F.M."/>
            <person name="Luo M.C."/>
            <person name="Dvorak J."/>
        </authorList>
    </citation>
    <scope>NUCLEOTIDE SEQUENCE [LARGE SCALE GENOMIC DNA]</scope>
    <source>
        <strain evidence="7">cv. AL8/78</strain>
    </source>
</reference>
<dbReference type="Pfam" id="PF13920">
    <property type="entry name" value="zf-C3HC4_3"/>
    <property type="match status" value="1"/>
</dbReference>
<reference evidence="7" key="3">
    <citation type="journal article" date="2017" name="Nature">
        <title>Genome sequence of the progenitor of the wheat D genome Aegilops tauschii.</title>
        <authorList>
            <person name="Luo M.C."/>
            <person name="Gu Y.Q."/>
            <person name="Puiu D."/>
            <person name="Wang H."/>
            <person name="Twardziok S.O."/>
            <person name="Deal K.R."/>
            <person name="Huo N."/>
            <person name="Zhu T."/>
            <person name="Wang L."/>
            <person name="Wang Y."/>
            <person name="McGuire P.E."/>
            <person name="Liu S."/>
            <person name="Long H."/>
            <person name="Ramasamy R.K."/>
            <person name="Rodriguez J.C."/>
            <person name="Van S.L."/>
            <person name="Yuan L."/>
            <person name="Wang Z."/>
            <person name="Xia Z."/>
            <person name="Xiao L."/>
            <person name="Anderson O.D."/>
            <person name="Ouyang S."/>
            <person name="Liang Y."/>
            <person name="Zimin A.V."/>
            <person name="Pertea G."/>
            <person name="Qi P."/>
            <person name="Bennetzen J.L."/>
            <person name="Dai X."/>
            <person name="Dawson M.W."/>
            <person name="Muller H.G."/>
            <person name="Kugler K."/>
            <person name="Rivarola-Duarte L."/>
            <person name="Spannagl M."/>
            <person name="Mayer K.F.X."/>
            <person name="Lu F.H."/>
            <person name="Bevan M.W."/>
            <person name="Leroy P."/>
            <person name="Li P."/>
            <person name="You F.M."/>
            <person name="Sun Q."/>
            <person name="Liu Z."/>
            <person name="Lyons E."/>
            <person name="Wicker T."/>
            <person name="Salzberg S.L."/>
            <person name="Devos K.M."/>
            <person name="Dvorak J."/>
        </authorList>
    </citation>
    <scope>NUCLEOTIDE SEQUENCE [LARGE SCALE GENOMIC DNA]</scope>
    <source>
        <strain evidence="7">cv. AL8/78</strain>
    </source>
</reference>
<dbReference type="Gene3D" id="3.30.40.10">
    <property type="entry name" value="Zinc/RING finger domain, C3HC4 (zinc finger)"/>
    <property type="match status" value="1"/>
</dbReference>
<evidence type="ECO:0000313" key="7">
    <source>
        <dbReference type="EnsemblPlants" id="AET2Gv21238300.3"/>
    </source>
</evidence>
<keyword evidence="1" id="KW-0479">Metal-binding</keyword>
<organism evidence="7 8">
    <name type="scientific">Aegilops tauschii subsp. strangulata</name>
    <name type="common">Goatgrass</name>
    <dbReference type="NCBI Taxonomy" id="200361"/>
    <lineage>
        <taxon>Eukaryota</taxon>
        <taxon>Viridiplantae</taxon>
        <taxon>Streptophyta</taxon>
        <taxon>Embryophyta</taxon>
        <taxon>Tracheophyta</taxon>
        <taxon>Spermatophyta</taxon>
        <taxon>Magnoliopsida</taxon>
        <taxon>Liliopsida</taxon>
        <taxon>Poales</taxon>
        <taxon>Poaceae</taxon>
        <taxon>BOP clade</taxon>
        <taxon>Pooideae</taxon>
        <taxon>Triticodae</taxon>
        <taxon>Triticeae</taxon>
        <taxon>Triticinae</taxon>
        <taxon>Aegilops</taxon>
    </lineage>
</organism>
<evidence type="ECO:0000256" key="1">
    <source>
        <dbReference type="ARBA" id="ARBA00022723"/>
    </source>
</evidence>
<dbReference type="PROSITE" id="PS00518">
    <property type="entry name" value="ZF_RING_1"/>
    <property type="match status" value="1"/>
</dbReference>
<dbReference type="InterPro" id="IPR013083">
    <property type="entry name" value="Znf_RING/FYVE/PHD"/>
</dbReference>
<dbReference type="GO" id="GO:0008270">
    <property type="term" value="F:zinc ion binding"/>
    <property type="evidence" value="ECO:0007669"/>
    <property type="project" value="UniProtKB-KW"/>
</dbReference>
<dbReference type="AlphaFoldDB" id="A0A453DH10"/>
<keyword evidence="3" id="KW-0862">Zinc</keyword>
<dbReference type="InterPro" id="IPR001841">
    <property type="entry name" value="Znf_RING"/>
</dbReference>
<evidence type="ECO:0000256" key="3">
    <source>
        <dbReference type="ARBA" id="ARBA00022833"/>
    </source>
</evidence>
<reference evidence="8" key="1">
    <citation type="journal article" date="2014" name="Science">
        <title>Ancient hybridizations among the ancestral genomes of bread wheat.</title>
        <authorList>
            <consortium name="International Wheat Genome Sequencing Consortium,"/>
            <person name="Marcussen T."/>
            <person name="Sandve S.R."/>
            <person name="Heier L."/>
            <person name="Spannagl M."/>
            <person name="Pfeifer M."/>
            <person name="Jakobsen K.S."/>
            <person name="Wulff B.B."/>
            <person name="Steuernagel B."/>
            <person name="Mayer K.F."/>
            <person name="Olsen O.A."/>
        </authorList>
    </citation>
    <scope>NUCLEOTIDE SEQUENCE [LARGE SCALE GENOMIC DNA]</scope>
    <source>
        <strain evidence="8">cv. AL8/78</strain>
    </source>
</reference>
<sequence length="185" mass="21511">LPLILQVYVDGTTTMSTHERKASIREFYAVIFPSLMQLEHGISDSDDRRQRAACSEGYRRRDEPEDSKRPVSEIDAEIEEECGICMELNSRVVLPNCSHDMCINCYRQWRSRSQSCPFCRDSLKRVNSGDLWMLTDQRDVVDMATVTRENIRRLFTYIEKLPLVTLDNIFDAYDSHRMFLVLGCG</sequence>
<feature type="compositionally biased region" description="Basic and acidic residues" evidence="5">
    <location>
        <begin position="57"/>
        <end position="72"/>
    </location>
</feature>
<dbReference type="EnsemblPlants" id="AET2Gv21238300.3">
    <property type="protein sequence ID" value="AET2Gv21238300.3"/>
    <property type="gene ID" value="AET2Gv21238300"/>
</dbReference>